<accession>A0A8E2DXN2</accession>
<evidence type="ECO:0000256" key="1">
    <source>
        <dbReference type="SAM" id="MobiDB-lite"/>
    </source>
</evidence>
<dbReference type="Proteomes" id="UP000250266">
    <property type="component" value="Unassembled WGS sequence"/>
</dbReference>
<feature type="compositionally biased region" description="Basic and acidic residues" evidence="1">
    <location>
        <begin position="11"/>
        <end position="24"/>
    </location>
</feature>
<evidence type="ECO:0000313" key="2">
    <source>
        <dbReference type="EMBL" id="OCK73421.1"/>
    </source>
</evidence>
<dbReference type="EMBL" id="KV745784">
    <property type="protein sequence ID" value="OCK73421.1"/>
    <property type="molecule type" value="Genomic_DNA"/>
</dbReference>
<gene>
    <name evidence="2" type="ORF">K432DRAFT_430600</name>
</gene>
<keyword evidence="3" id="KW-1185">Reference proteome</keyword>
<protein>
    <submittedName>
        <fullName evidence="2">Uncharacterized protein</fullName>
    </submittedName>
</protein>
<dbReference type="AlphaFoldDB" id="A0A8E2DXN2"/>
<reference evidence="2 3" key="1">
    <citation type="journal article" date="2016" name="Nat. Commun.">
        <title>Ectomycorrhizal ecology is imprinted in the genome of the dominant symbiotic fungus Cenococcum geophilum.</title>
        <authorList>
            <consortium name="DOE Joint Genome Institute"/>
            <person name="Peter M."/>
            <person name="Kohler A."/>
            <person name="Ohm R.A."/>
            <person name="Kuo A."/>
            <person name="Krutzmann J."/>
            <person name="Morin E."/>
            <person name="Arend M."/>
            <person name="Barry K.W."/>
            <person name="Binder M."/>
            <person name="Choi C."/>
            <person name="Clum A."/>
            <person name="Copeland A."/>
            <person name="Grisel N."/>
            <person name="Haridas S."/>
            <person name="Kipfer T."/>
            <person name="LaButti K."/>
            <person name="Lindquist E."/>
            <person name="Lipzen A."/>
            <person name="Maire R."/>
            <person name="Meier B."/>
            <person name="Mihaltcheva S."/>
            <person name="Molinier V."/>
            <person name="Murat C."/>
            <person name="Poggeler S."/>
            <person name="Quandt C.A."/>
            <person name="Sperisen C."/>
            <person name="Tritt A."/>
            <person name="Tisserant E."/>
            <person name="Crous P.W."/>
            <person name="Henrissat B."/>
            <person name="Nehls U."/>
            <person name="Egli S."/>
            <person name="Spatafora J.W."/>
            <person name="Grigoriev I.V."/>
            <person name="Martin F.M."/>
        </authorList>
    </citation>
    <scope>NUCLEOTIDE SEQUENCE [LARGE SCALE GENOMIC DNA]</scope>
    <source>
        <strain evidence="2 3">CBS 459.81</strain>
    </source>
</reference>
<sequence>MNSHSSKQLHKLRDNRLKALKASEPHASQVSEPEHPIDPEHSTDMEHSIAPQHPTGDPTRTFLKLPPEPRQNILHLSFPAKTLGAMSPAELTVYYKHIATTRSVIYADIAYLECAWQKDRMQRFKLRDADRAATDRLIADIMGLVQVLRRPVCTGNHSGLFRTPGSVVMVKKTSRHRDDVC</sequence>
<evidence type="ECO:0000313" key="3">
    <source>
        <dbReference type="Proteomes" id="UP000250266"/>
    </source>
</evidence>
<proteinExistence type="predicted"/>
<feature type="region of interest" description="Disordered" evidence="1">
    <location>
        <begin position="1"/>
        <end position="58"/>
    </location>
</feature>
<feature type="compositionally biased region" description="Basic and acidic residues" evidence="1">
    <location>
        <begin position="32"/>
        <end position="47"/>
    </location>
</feature>
<name>A0A8E2DXN2_9PEZI</name>
<organism evidence="2 3">
    <name type="scientific">Lepidopterella palustris CBS 459.81</name>
    <dbReference type="NCBI Taxonomy" id="1314670"/>
    <lineage>
        <taxon>Eukaryota</taxon>
        <taxon>Fungi</taxon>
        <taxon>Dikarya</taxon>
        <taxon>Ascomycota</taxon>
        <taxon>Pezizomycotina</taxon>
        <taxon>Dothideomycetes</taxon>
        <taxon>Pleosporomycetidae</taxon>
        <taxon>Mytilinidiales</taxon>
        <taxon>Argynnaceae</taxon>
        <taxon>Lepidopterella</taxon>
    </lineage>
</organism>